<evidence type="ECO:0000256" key="4">
    <source>
        <dbReference type="ARBA" id="ARBA00022833"/>
    </source>
</evidence>
<dbReference type="Pfam" id="PF13639">
    <property type="entry name" value="zf-RING_2"/>
    <property type="match status" value="1"/>
</dbReference>
<dbReference type="Gene3D" id="3.30.40.10">
    <property type="entry name" value="Zinc/RING finger domain, C3HC4 (zinc finger)"/>
    <property type="match status" value="1"/>
</dbReference>
<keyword evidence="7" id="KW-1133">Transmembrane helix</keyword>
<evidence type="ECO:0000259" key="8">
    <source>
        <dbReference type="PROSITE" id="PS50089"/>
    </source>
</evidence>
<dbReference type="Proteomes" id="UP000187209">
    <property type="component" value="Unassembled WGS sequence"/>
</dbReference>
<dbReference type="OrthoDB" id="8062037at2759"/>
<evidence type="ECO:0000256" key="7">
    <source>
        <dbReference type="SAM" id="Phobius"/>
    </source>
</evidence>
<evidence type="ECO:0000256" key="5">
    <source>
        <dbReference type="ARBA" id="ARBA00023136"/>
    </source>
</evidence>
<feature type="transmembrane region" description="Helical" evidence="7">
    <location>
        <begin position="7"/>
        <end position="24"/>
    </location>
</feature>
<reference evidence="9 10" key="1">
    <citation type="submission" date="2016-11" db="EMBL/GenBank/DDBJ databases">
        <title>The macronuclear genome of Stentor coeruleus: a giant cell with tiny introns.</title>
        <authorList>
            <person name="Slabodnick M."/>
            <person name="Ruby J.G."/>
            <person name="Reiff S.B."/>
            <person name="Swart E.C."/>
            <person name="Gosai S."/>
            <person name="Prabakaran S."/>
            <person name="Witkowska E."/>
            <person name="Larue G.E."/>
            <person name="Fisher S."/>
            <person name="Freeman R.M."/>
            <person name="Gunawardena J."/>
            <person name="Chu W."/>
            <person name="Stover N.A."/>
            <person name="Gregory B.D."/>
            <person name="Nowacki M."/>
            <person name="Derisi J."/>
            <person name="Roy S.W."/>
            <person name="Marshall W.F."/>
            <person name="Sood P."/>
        </authorList>
    </citation>
    <scope>NUCLEOTIDE SEQUENCE [LARGE SCALE GENOMIC DNA]</scope>
    <source>
        <strain evidence="9">WM001</strain>
    </source>
</reference>
<keyword evidence="10" id="KW-1185">Reference proteome</keyword>
<dbReference type="PROSITE" id="PS50089">
    <property type="entry name" value="ZF_RING_2"/>
    <property type="match status" value="1"/>
</dbReference>
<dbReference type="InterPro" id="IPR013083">
    <property type="entry name" value="Znf_RING/FYVE/PHD"/>
</dbReference>
<keyword evidence="5 7" id="KW-0472">Membrane</keyword>
<keyword evidence="4" id="KW-0862">Zinc</keyword>
<evidence type="ECO:0000256" key="3">
    <source>
        <dbReference type="ARBA" id="ARBA00022771"/>
    </source>
</evidence>
<evidence type="ECO:0000256" key="1">
    <source>
        <dbReference type="ARBA" id="ARBA00004370"/>
    </source>
</evidence>
<evidence type="ECO:0000256" key="6">
    <source>
        <dbReference type="PROSITE-ProRule" id="PRU00175"/>
    </source>
</evidence>
<sequence length="229" mass="26276">MEIQKFIVVFLLTVMIFSSLVSFIRKKDKPFQDCPVPIDLWQFIMFNSLSFTVIVNILALILFRMQVAQRLKFCLSLSTAIFQLFNILCCVVGCVLIGIAFKKDPDCIHLRTYKIVILLLAAFAYWFVVCGITSLQITAVFTPNIRFNNQFDDFQPDFGLNEAQIQLIPQETIKEEGVCSICLENIQIGTLAKVIPRCGHKFHEPCILPWLLNNNICPYCRRSIVIDQI</sequence>
<dbReference type="InterPro" id="IPR001841">
    <property type="entry name" value="Znf_RING"/>
</dbReference>
<organism evidence="9 10">
    <name type="scientific">Stentor coeruleus</name>
    <dbReference type="NCBI Taxonomy" id="5963"/>
    <lineage>
        <taxon>Eukaryota</taxon>
        <taxon>Sar</taxon>
        <taxon>Alveolata</taxon>
        <taxon>Ciliophora</taxon>
        <taxon>Postciliodesmatophora</taxon>
        <taxon>Heterotrichea</taxon>
        <taxon>Heterotrichida</taxon>
        <taxon>Stentoridae</taxon>
        <taxon>Stentor</taxon>
    </lineage>
</organism>
<accession>A0A1R2BYP9</accession>
<keyword evidence="2" id="KW-0479">Metal-binding</keyword>
<proteinExistence type="predicted"/>
<keyword evidence="3 6" id="KW-0863">Zinc-finger</keyword>
<evidence type="ECO:0000313" key="9">
    <source>
        <dbReference type="EMBL" id="OMJ81918.1"/>
    </source>
</evidence>
<dbReference type="PANTHER" id="PTHR46151">
    <property type="entry name" value="NEP1-INTERACTING PROTEIN-LIKE 2"/>
    <property type="match status" value="1"/>
</dbReference>
<name>A0A1R2BYP9_9CILI</name>
<dbReference type="SMART" id="SM00184">
    <property type="entry name" value="RING"/>
    <property type="match status" value="1"/>
</dbReference>
<keyword evidence="7" id="KW-0812">Transmembrane</keyword>
<dbReference type="EMBL" id="MPUH01000361">
    <property type="protein sequence ID" value="OMJ81918.1"/>
    <property type="molecule type" value="Genomic_DNA"/>
</dbReference>
<comment type="caution">
    <text evidence="9">The sequence shown here is derived from an EMBL/GenBank/DDBJ whole genome shotgun (WGS) entry which is preliminary data.</text>
</comment>
<evidence type="ECO:0000256" key="2">
    <source>
        <dbReference type="ARBA" id="ARBA00022723"/>
    </source>
</evidence>
<dbReference type="GO" id="GO:0008270">
    <property type="term" value="F:zinc ion binding"/>
    <property type="evidence" value="ECO:0007669"/>
    <property type="project" value="UniProtKB-KW"/>
</dbReference>
<dbReference type="AlphaFoldDB" id="A0A1R2BYP9"/>
<feature type="transmembrane region" description="Helical" evidence="7">
    <location>
        <begin position="44"/>
        <end position="63"/>
    </location>
</feature>
<dbReference type="GO" id="GO:0016020">
    <property type="term" value="C:membrane"/>
    <property type="evidence" value="ECO:0007669"/>
    <property type="project" value="UniProtKB-SubCell"/>
</dbReference>
<feature type="transmembrane region" description="Helical" evidence="7">
    <location>
        <begin position="113"/>
        <end position="141"/>
    </location>
</feature>
<comment type="subcellular location">
    <subcellularLocation>
        <location evidence="1">Membrane</location>
    </subcellularLocation>
</comment>
<gene>
    <name evidence="9" type="ORF">SteCoe_17506</name>
</gene>
<dbReference type="PANTHER" id="PTHR46151:SF18">
    <property type="entry name" value="NEP1-INTERACTING PROTEIN-LIKE 2"/>
    <property type="match status" value="1"/>
</dbReference>
<feature type="transmembrane region" description="Helical" evidence="7">
    <location>
        <begin position="75"/>
        <end position="101"/>
    </location>
</feature>
<evidence type="ECO:0000313" key="10">
    <source>
        <dbReference type="Proteomes" id="UP000187209"/>
    </source>
</evidence>
<dbReference type="SUPFAM" id="SSF57850">
    <property type="entry name" value="RING/U-box"/>
    <property type="match status" value="1"/>
</dbReference>
<protein>
    <recommendedName>
        <fullName evidence="8">RING-type domain-containing protein</fullName>
    </recommendedName>
</protein>
<feature type="domain" description="RING-type" evidence="8">
    <location>
        <begin position="179"/>
        <end position="221"/>
    </location>
</feature>